<dbReference type="EMBL" id="CP041186">
    <property type="protein sequence ID" value="QDG54304.1"/>
    <property type="molecule type" value="Genomic_DNA"/>
</dbReference>
<accession>A0A4Y6Q151</accession>
<evidence type="ECO:0000256" key="1">
    <source>
        <dbReference type="SAM" id="MobiDB-lite"/>
    </source>
</evidence>
<gene>
    <name evidence="3" type="ORF">FIV42_27225</name>
</gene>
<keyword evidence="2" id="KW-0812">Transmembrane</keyword>
<dbReference type="SUPFAM" id="SSF74653">
    <property type="entry name" value="TolA/TonB C-terminal domain"/>
    <property type="match status" value="1"/>
</dbReference>
<dbReference type="Proteomes" id="UP000315995">
    <property type="component" value="Chromosome"/>
</dbReference>
<name>A0A4Y6Q151_PERCE</name>
<feature type="region of interest" description="Disordered" evidence="1">
    <location>
        <begin position="137"/>
        <end position="156"/>
    </location>
</feature>
<accession>A0A5B8YC46</accession>
<feature type="region of interest" description="Disordered" evidence="1">
    <location>
        <begin position="75"/>
        <end position="128"/>
    </location>
</feature>
<feature type="transmembrane region" description="Helical" evidence="2">
    <location>
        <begin position="24"/>
        <end position="46"/>
    </location>
</feature>
<dbReference type="OrthoDB" id="5509855at2"/>
<proteinExistence type="predicted"/>
<dbReference type="Gene3D" id="3.30.1150.10">
    <property type="match status" value="1"/>
</dbReference>
<dbReference type="Pfam" id="PF13103">
    <property type="entry name" value="TonB_2"/>
    <property type="match status" value="1"/>
</dbReference>
<keyword evidence="2" id="KW-1133">Transmembrane helix</keyword>
<evidence type="ECO:0000313" key="3">
    <source>
        <dbReference type="EMBL" id="QDG54304.1"/>
    </source>
</evidence>
<keyword evidence="4" id="KW-1185">Reference proteome</keyword>
<evidence type="ECO:0000313" key="4">
    <source>
        <dbReference type="Proteomes" id="UP000315995"/>
    </source>
</evidence>
<dbReference type="AlphaFoldDB" id="A0A4Y6Q151"/>
<protein>
    <submittedName>
        <fullName evidence="3">TonB C-terminal domain-containing protein</fullName>
    </submittedName>
</protein>
<sequence length="278" mass="31085">MRDLNTQIDPGRRGPYEAREPNQVMMIVGIITSILLHGSLVGMIVWGTMRGGEDIQEEIEPKMLEFENVELLALGEKKPPNQLPRMANPAPPEVKEDAVNLAKPKEKPPEQKPEEKEEEKPPQEKPDKRKELLKGLENLHNPNRPINTDVPEGSEQGVAQGTITDAAMANLMGTYQAKLLEVLGKYWSIPSTLSDAEINELAGTVAVYVRLSDSGHVVSYRFRSRSANDQFNASIDRLMRRFQVSGGRKLPVPNNPEVRKLVLKEGLNLKNWKAITGR</sequence>
<organism evidence="3 4">
    <name type="scientific">Persicimonas caeni</name>
    <dbReference type="NCBI Taxonomy" id="2292766"/>
    <lineage>
        <taxon>Bacteria</taxon>
        <taxon>Deltaproteobacteria</taxon>
        <taxon>Bradymonadales</taxon>
        <taxon>Bradymonadaceae</taxon>
        <taxon>Persicimonas</taxon>
    </lineage>
</organism>
<feature type="compositionally biased region" description="Basic and acidic residues" evidence="1">
    <location>
        <begin position="93"/>
        <end position="128"/>
    </location>
</feature>
<reference evidence="3 4" key="1">
    <citation type="submission" date="2019-06" db="EMBL/GenBank/DDBJ databases">
        <title>Persicimonas caeni gen. nov., sp. nov., a predatory bacterium isolated from solar saltern.</title>
        <authorList>
            <person name="Wang S."/>
        </authorList>
    </citation>
    <scope>NUCLEOTIDE SEQUENCE [LARGE SCALE GENOMIC DNA]</scope>
    <source>
        <strain evidence="3 4">YN101</strain>
    </source>
</reference>
<evidence type="ECO:0000256" key="2">
    <source>
        <dbReference type="SAM" id="Phobius"/>
    </source>
</evidence>
<keyword evidence="2" id="KW-0472">Membrane</keyword>
<dbReference type="RefSeq" id="WP_141200748.1">
    <property type="nucleotide sequence ID" value="NZ_CP041186.1"/>
</dbReference>